<dbReference type="InterPro" id="IPR007387">
    <property type="entry name" value="TRAP_DctQ"/>
</dbReference>
<comment type="function">
    <text evidence="9">Part of the tripartite ATP-independent periplasmic (TRAP) transport system.</text>
</comment>
<dbReference type="InterPro" id="IPR055348">
    <property type="entry name" value="DctQ"/>
</dbReference>
<keyword evidence="2 9" id="KW-0813">Transport</keyword>
<feature type="transmembrane region" description="Helical" evidence="9">
    <location>
        <begin position="139"/>
        <end position="160"/>
    </location>
</feature>
<evidence type="ECO:0000256" key="3">
    <source>
        <dbReference type="ARBA" id="ARBA00022475"/>
    </source>
</evidence>
<dbReference type="RefSeq" id="WP_142929634.1">
    <property type="nucleotide sequence ID" value="NZ_ML660109.1"/>
</dbReference>
<dbReference type="GO" id="GO:0022857">
    <property type="term" value="F:transmembrane transporter activity"/>
    <property type="evidence" value="ECO:0007669"/>
    <property type="project" value="UniProtKB-UniRule"/>
</dbReference>
<dbReference type="GO" id="GO:0015740">
    <property type="term" value="P:C4-dicarboxylate transport"/>
    <property type="evidence" value="ECO:0007669"/>
    <property type="project" value="TreeGrafter"/>
</dbReference>
<comment type="subcellular location">
    <subcellularLocation>
        <location evidence="1 9">Cell inner membrane</location>
        <topology evidence="1 9">Multi-pass membrane protein</topology>
    </subcellularLocation>
</comment>
<proteinExistence type="inferred from homology"/>
<evidence type="ECO:0000256" key="8">
    <source>
        <dbReference type="ARBA" id="ARBA00038436"/>
    </source>
</evidence>
<feature type="transmembrane region" description="Helical" evidence="9">
    <location>
        <begin position="27"/>
        <end position="47"/>
    </location>
</feature>
<keyword evidence="7 9" id="KW-0472">Membrane</keyword>
<evidence type="ECO:0000256" key="4">
    <source>
        <dbReference type="ARBA" id="ARBA00022519"/>
    </source>
</evidence>
<evidence type="ECO:0000256" key="7">
    <source>
        <dbReference type="ARBA" id="ARBA00023136"/>
    </source>
</evidence>
<name>A0A545SRZ2_9GAMM</name>
<feature type="transmembrane region" description="Helical" evidence="9">
    <location>
        <begin position="97"/>
        <end position="119"/>
    </location>
</feature>
<evidence type="ECO:0000313" key="11">
    <source>
        <dbReference type="EMBL" id="TQV67737.1"/>
    </source>
</evidence>
<keyword evidence="6 9" id="KW-1133">Transmembrane helix</keyword>
<reference evidence="11 12" key="1">
    <citation type="submission" date="2019-06" db="EMBL/GenBank/DDBJ databases">
        <title>Whole genome sequence for Cellvibrionaceae sp. R142.</title>
        <authorList>
            <person name="Wang G."/>
        </authorList>
    </citation>
    <scope>NUCLEOTIDE SEQUENCE [LARGE SCALE GENOMIC DNA]</scope>
    <source>
        <strain evidence="11 12">R142</strain>
    </source>
</reference>
<gene>
    <name evidence="11" type="ORF">FKG94_24710</name>
</gene>
<dbReference type="PANTHER" id="PTHR35011:SF2">
    <property type="entry name" value="2,3-DIKETO-L-GULONATE TRAP TRANSPORTER SMALL PERMEASE PROTEIN YIAM"/>
    <property type="match status" value="1"/>
</dbReference>
<protein>
    <recommendedName>
        <fullName evidence="9">TRAP transporter small permease protein</fullName>
    </recommendedName>
</protein>
<comment type="similarity">
    <text evidence="8 9">Belongs to the TRAP transporter small permease family.</text>
</comment>
<comment type="caution">
    <text evidence="11">The sequence shown here is derived from an EMBL/GenBank/DDBJ whole genome shotgun (WGS) entry which is preliminary data.</text>
</comment>
<dbReference type="PANTHER" id="PTHR35011">
    <property type="entry name" value="2,3-DIKETO-L-GULONATE TRAP TRANSPORTER SMALL PERMEASE PROTEIN YIAM"/>
    <property type="match status" value="1"/>
</dbReference>
<comment type="subunit">
    <text evidence="9">The complex comprises the extracytoplasmic solute receptor protein and the two transmembrane proteins.</text>
</comment>
<evidence type="ECO:0000256" key="5">
    <source>
        <dbReference type="ARBA" id="ARBA00022692"/>
    </source>
</evidence>
<dbReference type="OrthoDB" id="2085311at2"/>
<accession>A0A545SRZ2</accession>
<evidence type="ECO:0000313" key="12">
    <source>
        <dbReference type="Proteomes" id="UP000319732"/>
    </source>
</evidence>
<dbReference type="EMBL" id="VHSG01000033">
    <property type="protein sequence ID" value="TQV67737.1"/>
    <property type="molecule type" value="Genomic_DNA"/>
</dbReference>
<dbReference type="Pfam" id="PF04290">
    <property type="entry name" value="DctQ"/>
    <property type="match status" value="1"/>
</dbReference>
<evidence type="ECO:0000256" key="6">
    <source>
        <dbReference type="ARBA" id="ARBA00022989"/>
    </source>
</evidence>
<organism evidence="11 12">
    <name type="scientific">Exilibacterium tricleocarpae</name>
    <dbReference type="NCBI Taxonomy" id="2591008"/>
    <lineage>
        <taxon>Bacteria</taxon>
        <taxon>Pseudomonadati</taxon>
        <taxon>Pseudomonadota</taxon>
        <taxon>Gammaproteobacteria</taxon>
        <taxon>Cellvibrionales</taxon>
        <taxon>Cellvibrionaceae</taxon>
        <taxon>Exilibacterium</taxon>
    </lineage>
</organism>
<sequence>MIELLYKHLVTPLATLNHTVSVYARNLAAILVLLMTSAVLIQVLFRYVLNDSLSWTEEFAKVMMVWTAFLVAPWAYRRGQNVSINIFSEAMSRPYRLVLQIGLNLLVLWIVYVLFIESLAFWSRGQSIQSATMGIEMAWFYSVVPFGFSALFLVGCELVLRDLLALIDGGDYRVPDAEGNLE</sequence>
<evidence type="ECO:0000256" key="1">
    <source>
        <dbReference type="ARBA" id="ARBA00004429"/>
    </source>
</evidence>
<keyword evidence="5 9" id="KW-0812">Transmembrane</keyword>
<evidence type="ECO:0000259" key="10">
    <source>
        <dbReference type="Pfam" id="PF04290"/>
    </source>
</evidence>
<keyword evidence="3" id="KW-1003">Cell membrane</keyword>
<feature type="domain" description="Tripartite ATP-independent periplasmic transporters DctQ component" evidence="10">
    <location>
        <begin position="35"/>
        <end position="163"/>
    </location>
</feature>
<dbReference type="GO" id="GO:0005886">
    <property type="term" value="C:plasma membrane"/>
    <property type="evidence" value="ECO:0007669"/>
    <property type="project" value="UniProtKB-SubCell"/>
</dbReference>
<dbReference type="Proteomes" id="UP000319732">
    <property type="component" value="Unassembled WGS sequence"/>
</dbReference>
<dbReference type="AlphaFoldDB" id="A0A545SRZ2"/>
<feature type="transmembrane region" description="Helical" evidence="9">
    <location>
        <begin position="59"/>
        <end position="76"/>
    </location>
</feature>
<evidence type="ECO:0000256" key="2">
    <source>
        <dbReference type="ARBA" id="ARBA00022448"/>
    </source>
</evidence>
<keyword evidence="12" id="KW-1185">Reference proteome</keyword>
<keyword evidence="4 9" id="KW-0997">Cell inner membrane</keyword>
<evidence type="ECO:0000256" key="9">
    <source>
        <dbReference type="RuleBase" id="RU369079"/>
    </source>
</evidence>